<dbReference type="RefSeq" id="WP_181376473.1">
    <property type="nucleotide sequence ID" value="NZ_BDQX01000059.1"/>
</dbReference>
<dbReference type="SUPFAM" id="SSF46689">
    <property type="entry name" value="Homeodomain-like"/>
    <property type="match status" value="2"/>
</dbReference>
<evidence type="ECO:0000256" key="5">
    <source>
        <dbReference type="ARBA" id="ARBA00023015"/>
    </source>
</evidence>
<evidence type="ECO:0000313" key="11">
    <source>
        <dbReference type="EMBL" id="GBG06869.1"/>
    </source>
</evidence>
<evidence type="ECO:0000256" key="3">
    <source>
        <dbReference type="ARBA" id="ARBA00022553"/>
    </source>
</evidence>
<dbReference type="Proteomes" id="UP000245202">
    <property type="component" value="Unassembled WGS sequence"/>
</dbReference>
<dbReference type="InterPro" id="IPR018060">
    <property type="entry name" value="HTH_AraC"/>
</dbReference>
<evidence type="ECO:0000256" key="7">
    <source>
        <dbReference type="ARBA" id="ARBA00023163"/>
    </source>
</evidence>
<keyword evidence="5" id="KW-0805">Transcription regulation</keyword>
<keyword evidence="3 8" id="KW-0597">Phosphoprotein</keyword>
<evidence type="ECO:0000256" key="4">
    <source>
        <dbReference type="ARBA" id="ARBA00023012"/>
    </source>
</evidence>
<dbReference type="PANTHER" id="PTHR42713">
    <property type="entry name" value="HISTIDINE KINASE-RELATED"/>
    <property type="match status" value="1"/>
</dbReference>
<dbReference type="GO" id="GO:0003700">
    <property type="term" value="F:DNA-binding transcription factor activity"/>
    <property type="evidence" value="ECO:0007669"/>
    <property type="project" value="InterPro"/>
</dbReference>
<comment type="caution">
    <text evidence="11">The sequence shown here is derived from an EMBL/GenBank/DDBJ whole genome shotgun (WGS) entry which is preliminary data.</text>
</comment>
<keyword evidence="12" id="KW-1185">Reference proteome</keyword>
<accession>A0A2R5EMJ8</accession>
<dbReference type="InterPro" id="IPR001789">
    <property type="entry name" value="Sig_transdc_resp-reg_receiver"/>
</dbReference>
<dbReference type="CDD" id="cd17536">
    <property type="entry name" value="REC_YesN-like"/>
    <property type="match status" value="1"/>
</dbReference>
<feature type="modified residue" description="4-aspartylphosphate" evidence="8">
    <location>
        <position position="55"/>
    </location>
</feature>
<dbReference type="InterPro" id="IPR051552">
    <property type="entry name" value="HptR"/>
</dbReference>
<comment type="subcellular location">
    <subcellularLocation>
        <location evidence="1">Cytoplasm</location>
    </subcellularLocation>
</comment>
<dbReference type="InterPro" id="IPR009057">
    <property type="entry name" value="Homeodomain-like_sf"/>
</dbReference>
<dbReference type="PRINTS" id="PR00032">
    <property type="entry name" value="HTHARAC"/>
</dbReference>
<dbReference type="PANTHER" id="PTHR42713:SF3">
    <property type="entry name" value="TRANSCRIPTIONAL REGULATORY PROTEIN HPTR"/>
    <property type="match status" value="1"/>
</dbReference>
<protein>
    <submittedName>
        <fullName evidence="11">DNA-binding response regulator</fullName>
    </submittedName>
</protein>
<gene>
    <name evidence="11" type="ORF">PAT3040_01410</name>
</gene>
<feature type="domain" description="HTH araC/xylS-type" evidence="9">
    <location>
        <begin position="165"/>
        <end position="263"/>
    </location>
</feature>
<evidence type="ECO:0000313" key="12">
    <source>
        <dbReference type="Proteomes" id="UP000245202"/>
    </source>
</evidence>
<dbReference type="AlphaFoldDB" id="A0A2R5EMJ8"/>
<keyword evidence="4" id="KW-0902">Two-component regulatory system</keyword>
<evidence type="ECO:0000256" key="1">
    <source>
        <dbReference type="ARBA" id="ARBA00004496"/>
    </source>
</evidence>
<name>A0A2R5EMJ8_9BACL</name>
<dbReference type="GO" id="GO:0043565">
    <property type="term" value="F:sequence-specific DNA binding"/>
    <property type="evidence" value="ECO:0007669"/>
    <property type="project" value="InterPro"/>
</dbReference>
<reference evidence="11 12" key="1">
    <citation type="submission" date="2017-08" db="EMBL/GenBank/DDBJ databases">
        <title>Substantial Increase in Enzyme Production by Combined Drug-Resistance Mutations in Paenibacillus agaridevorans.</title>
        <authorList>
            <person name="Tanaka Y."/>
            <person name="Funane K."/>
            <person name="Hosaka T."/>
            <person name="Shiwa Y."/>
            <person name="Fujita N."/>
            <person name="Miyazaki T."/>
            <person name="Yoshikawa H."/>
            <person name="Murakami K."/>
            <person name="Kasahara K."/>
            <person name="Inaoka T."/>
            <person name="Hiraga Y."/>
            <person name="Ochi K."/>
        </authorList>
    </citation>
    <scope>NUCLEOTIDE SEQUENCE [LARGE SCALE GENOMIC DNA]</scope>
    <source>
        <strain evidence="11 12">T-3040</strain>
    </source>
</reference>
<dbReference type="Pfam" id="PF00072">
    <property type="entry name" value="Response_reg"/>
    <property type="match status" value="1"/>
</dbReference>
<dbReference type="InterPro" id="IPR020449">
    <property type="entry name" value="Tscrpt_reg_AraC-type_HTH"/>
</dbReference>
<dbReference type="InterPro" id="IPR018062">
    <property type="entry name" value="HTH_AraC-typ_CS"/>
</dbReference>
<dbReference type="InterPro" id="IPR011006">
    <property type="entry name" value="CheY-like_superfamily"/>
</dbReference>
<dbReference type="Pfam" id="PF12833">
    <property type="entry name" value="HTH_18"/>
    <property type="match status" value="1"/>
</dbReference>
<dbReference type="PROSITE" id="PS01124">
    <property type="entry name" value="HTH_ARAC_FAMILY_2"/>
    <property type="match status" value="1"/>
</dbReference>
<dbReference type="SMART" id="SM00448">
    <property type="entry name" value="REC"/>
    <property type="match status" value="1"/>
</dbReference>
<keyword evidence="7" id="KW-0804">Transcription</keyword>
<evidence type="ECO:0000259" key="9">
    <source>
        <dbReference type="PROSITE" id="PS01124"/>
    </source>
</evidence>
<evidence type="ECO:0000256" key="2">
    <source>
        <dbReference type="ARBA" id="ARBA00022490"/>
    </source>
</evidence>
<evidence type="ECO:0000256" key="6">
    <source>
        <dbReference type="ARBA" id="ARBA00023125"/>
    </source>
</evidence>
<evidence type="ECO:0000256" key="8">
    <source>
        <dbReference type="PROSITE-ProRule" id="PRU00169"/>
    </source>
</evidence>
<proteinExistence type="predicted"/>
<dbReference type="Gene3D" id="3.40.50.2300">
    <property type="match status" value="1"/>
</dbReference>
<keyword evidence="2" id="KW-0963">Cytoplasm</keyword>
<dbReference type="PROSITE" id="PS00041">
    <property type="entry name" value="HTH_ARAC_FAMILY_1"/>
    <property type="match status" value="1"/>
</dbReference>
<dbReference type="GO" id="GO:0005737">
    <property type="term" value="C:cytoplasm"/>
    <property type="evidence" value="ECO:0007669"/>
    <property type="project" value="UniProtKB-SubCell"/>
</dbReference>
<feature type="domain" description="Response regulatory" evidence="10">
    <location>
        <begin position="3"/>
        <end position="120"/>
    </location>
</feature>
<evidence type="ECO:0000259" key="10">
    <source>
        <dbReference type="PROSITE" id="PS50110"/>
    </source>
</evidence>
<dbReference type="PROSITE" id="PS50110">
    <property type="entry name" value="RESPONSE_REGULATORY"/>
    <property type="match status" value="1"/>
</dbReference>
<dbReference type="Gene3D" id="1.10.10.60">
    <property type="entry name" value="Homeodomain-like"/>
    <property type="match status" value="2"/>
</dbReference>
<dbReference type="SUPFAM" id="SSF52172">
    <property type="entry name" value="CheY-like"/>
    <property type="match status" value="1"/>
</dbReference>
<dbReference type="EMBL" id="BDQX01000059">
    <property type="protein sequence ID" value="GBG06869.1"/>
    <property type="molecule type" value="Genomic_DNA"/>
</dbReference>
<organism evidence="11 12">
    <name type="scientific">Paenibacillus agaridevorans</name>
    <dbReference type="NCBI Taxonomy" id="171404"/>
    <lineage>
        <taxon>Bacteria</taxon>
        <taxon>Bacillati</taxon>
        <taxon>Bacillota</taxon>
        <taxon>Bacilli</taxon>
        <taxon>Bacillales</taxon>
        <taxon>Paenibacillaceae</taxon>
        <taxon>Paenibacillus</taxon>
    </lineage>
</organism>
<dbReference type="SMART" id="SM00342">
    <property type="entry name" value="HTH_ARAC"/>
    <property type="match status" value="1"/>
</dbReference>
<sequence length="265" mass="30589">MYKVLLVDDENRITRGLQQIIPWEQLRCIVAGTAYNGEAGLKLAEETKPDIIITDINMPYMNGLEMIAALKQNKHSIKFIILSGYSDFQYAQKGIQFGVLNYVLKPVDEHELERSIRQAITEIEDERLKNDQIASLQAQYGKFNPGQAPLDAEEPEGHRHKGMIQDIKNYINEHYAENLSLVTLADLFFINPSYLSQLFMKKTNTTFLNYLTSVRISKAQHLLKETDLKVYEISNQIGYKDTKYFSKIFERTTGLKPVEYRNLQV</sequence>
<dbReference type="GO" id="GO:0000160">
    <property type="term" value="P:phosphorelay signal transduction system"/>
    <property type="evidence" value="ECO:0007669"/>
    <property type="project" value="UniProtKB-KW"/>
</dbReference>
<keyword evidence="6 11" id="KW-0238">DNA-binding</keyword>